<feature type="transmembrane region" description="Helical" evidence="1">
    <location>
        <begin position="196"/>
        <end position="219"/>
    </location>
</feature>
<keyword evidence="2" id="KW-0732">Signal</keyword>
<reference evidence="3" key="1">
    <citation type="journal article" date="2014" name="BMC Genomics">
        <title>Characterizing the developmental transcriptome of the oriental fruit fly, Bactrocera dorsalis (Diptera: Tephritidae) through comparative genomic analysis with Drosophila melanogaster utilizing modENCODE datasets.</title>
        <authorList>
            <person name="Geib S.M."/>
            <person name="Calla B."/>
            <person name="Hall B."/>
            <person name="Hou S."/>
            <person name="Manoukis N.C."/>
        </authorList>
    </citation>
    <scope>NUCLEOTIDE SEQUENCE</scope>
    <source>
        <strain evidence="3">Punador</strain>
    </source>
</reference>
<evidence type="ECO:0000256" key="1">
    <source>
        <dbReference type="SAM" id="Phobius"/>
    </source>
</evidence>
<dbReference type="PANTHER" id="PTHR21879">
    <property type="entry name" value="FI03362P-RELATED-RELATED"/>
    <property type="match status" value="1"/>
</dbReference>
<dbReference type="AlphaFoldDB" id="A0A034VXV5"/>
<dbReference type="EMBL" id="GAKP01011703">
    <property type="protein sequence ID" value="JAC47249.1"/>
    <property type="molecule type" value="Transcribed_RNA"/>
</dbReference>
<dbReference type="KEGG" id="bdr:105225800"/>
<keyword evidence="1" id="KW-1133">Transmembrane helix</keyword>
<dbReference type="GeneID" id="105225800"/>
<dbReference type="GO" id="GO:0016020">
    <property type="term" value="C:membrane"/>
    <property type="evidence" value="ECO:0007669"/>
    <property type="project" value="TreeGrafter"/>
</dbReference>
<dbReference type="Pfam" id="PF07898">
    <property type="entry name" value="DUF1676"/>
    <property type="match status" value="1"/>
</dbReference>
<proteinExistence type="predicted"/>
<keyword evidence="1" id="KW-0812">Transmembrane</keyword>
<dbReference type="RefSeq" id="XP_011202734.2">
    <property type="nucleotide sequence ID" value="XM_011204432.4"/>
</dbReference>
<organism evidence="3">
    <name type="scientific">Bactrocera dorsalis</name>
    <name type="common">Oriental fruit fly</name>
    <name type="synonym">Dacus dorsalis</name>
    <dbReference type="NCBI Taxonomy" id="27457"/>
    <lineage>
        <taxon>Eukaryota</taxon>
        <taxon>Metazoa</taxon>
        <taxon>Ecdysozoa</taxon>
        <taxon>Arthropoda</taxon>
        <taxon>Hexapoda</taxon>
        <taxon>Insecta</taxon>
        <taxon>Pterygota</taxon>
        <taxon>Neoptera</taxon>
        <taxon>Endopterygota</taxon>
        <taxon>Diptera</taxon>
        <taxon>Brachycera</taxon>
        <taxon>Muscomorpha</taxon>
        <taxon>Tephritoidea</taxon>
        <taxon>Tephritidae</taxon>
        <taxon>Bactrocera</taxon>
        <taxon>Bactrocera</taxon>
    </lineage>
</organism>
<accession>A0A034VXV5</accession>
<evidence type="ECO:0000313" key="3">
    <source>
        <dbReference type="EMBL" id="JAC47249.1"/>
    </source>
</evidence>
<evidence type="ECO:0000256" key="2">
    <source>
        <dbReference type="SAM" id="SignalP"/>
    </source>
</evidence>
<name>A0A034VXV5_BACDO</name>
<dbReference type="PANTHER" id="PTHR21879:SF3">
    <property type="entry name" value="FI03378P"/>
    <property type="match status" value="1"/>
</dbReference>
<keyword evidence="1" id="KW-0472">Membrane</keyword>
<feature type="signal peptide" evidence="2">
    <location>
        <begin position="1"/>
        <end position="20"/>
    </location>
</feature>
<dbReference type="InterPro" id="IPR012464">
    <property type="entry name" value="DUF1676"/>
</dbReference>
<evidence type="ECO:0008006" key="4">
    <source>
        <dbReference type="Google" id="ProtNLM"/>
    </source>
</evidence>
<feature type="chain" id="PRO_5044537807" description="Osiris 3" evidence="2">
    <location>
        <begin position="21"/>
        <end position="280"/>
    </location>
</feature>
<dbReference type="OrthoDB" id="6630571at2759"/>
<sequence length="280" mass="31049">MKALISFGVITLLAFASVKATPAISSSENAIPIVNRNQLEEGFLRKLNIKCSQRDNHSCMMLKLIVYMNRIFKKSSIDINENLRVSQNRDIDSIPDDPDDDLLLARSIESDDETLGLLVAGKIWKFIRSRTLRYKFSDNADFVLTTEPKGNLNFGVSVSPVETFEEGRGKIKNMGPMLMVMMAKAGMVGAIMLKGLFLLAGKALIVSKIALLLSVIIALKKLLSQKKHIVEIPHHDTYSSGWARALNGFIEGMAEVPAQIIAQEAQDMAYNGQMPKEEVH</sequence>
<protein>
    <recommendedName>
        <fullName evidence="4">Osiris 3</fullName>
    </recommendedName>
</protein>